<evidence type="ECO:0000256" key="6">
    <source>
        <dbReference type="ARBA" id="ARBA00023136"/>
    </source>
</evidence>
<organism evidence="11 12">
    <name type="scientific">Zymoseptoria tritici (strain ST99CH_3D7)</name>
    <dbReference type="NCBI Taxonomy" id="1276538"/>
    <lineage>
        <taxon>Eukaryota</taxon>
        <taxon>Fungi</taxon>
        <taxon>Dikarya</taxon>
        <taxon>Ascomycota</taxon>
        <taxon>Pezizomycotina</taxon>
        <taxon>Dothideomycetes</taxon>
        <taxon>Dothideomycetidae</taxon>
        <taxon>Mycosphaerellales</taxon>
        <taxon>Mycosphaerellaceae</taxon>
        <taxon>Zymoseptoria</taxon>
    </lineage>
</organism>
<feature type="transmembrane region" description="Helical" evidence="9">
    <location>
        <begin position="139"/>
        <end position="163"/>
    </location>
</feature>
<feature type="transmembrane region" description="Helical" evidence="9">
    <location>
        <begin position="439"/>
        <end position="457"/>
    </location>
</feature>
<dbReference type="FunFam" id="1.20.1250.20:FF:000386">
    <property type="entry name" value="MFS general substrate transporter"/>
    <property type="match status" value="1"/>
</dbReference>
<feature type="transmembrane region" description="Helical" evidence="9">
    <location>
        <begin position="346"/>
        <end position="366"/>
    </location>
</feature>
<keyword evidence="2" id="KW-0813">Transport</keyword>
<evidence type="ECO:0000313" key="12">
    <source>
        <dbReference type="Proteomes" id="UP000215127"/>
    </source>
</evidence>
<evidence type="ECO:0000256" key="1">
    <source>
        <dbReference type="ARBA" id="ARBA00004651"/>
    </source>
</evidence>
<gene>
    <name evidence="11" type="ORF">ZT3D7_G5787</name>
</gene>
<feature type="transmembrane region" description="Helical" evidence="9">
    <location>
        <begin position="313"/>
        <end position="334"/>
    </location>
</feature>
<feature type="region of interest" description="Disordered" evidence="8">
    <location>
        <begin position="474"/>
        <end position="500"/>
    </location>
</feature>
<comment type="similarity">
    <text evidence="7">Belongs to the major facilitator superfamily. Allantoate permease family.</text>
</comment>
<dbReference type="GO" id="GO:0022857">
    <property type="term" value="F:transmembrane transporter activity"/>
    <property type="evidence" value="ECO:0007669"/>
    <property type="project" value="InterPro"/>
</dbReference>
<dbReference type="Pfam" id="PF07690">
    <property type="entry name" value="MFS_1"/>
    <property type="match status" value="1"/>
</dbReference>
<evidence type="ECO:0000256" key="5">
    <source>
        <dbReference type="ARBA" id="ARBA00022989"/>
    </source>
</evidence>
<dbReference type="EMBL" id="LT853696">
    <property type="protein sequence ID" value="SMQ50634.1"/>
    <property type="molecule type" value="Genomic_DNA"/>
</dbReference>
<reference evidence="11 12" key="1">
    <citation type="submission" date="2016-06" db="EMBL/GenBank/DDBJ databases">
        <authorList>
            <person name="Kjaerup R.B."/>
            <person name="Dalgaard T.S."/>
            <person name="Juul-Madsen H.R."/>
        </authorList>
    </citation>
    <scope>NUCLEOTIDE SEQUENCE [LARGE SCALE GENOMIC DNA]</scope>
</reference>
<evidence type="ECO:0000256" key="4">
    <source>
        <dbReference type="ARBA" id="ARBA00022692"/>
    </source>
</evidence>
<protein>
    <recommendedName>
        <fullName evidence="10">Major facilitator superfamily (MFS) profile domain-containing protein</fullName>
    </recommendedName>
</protein>
<feature type="transmembrane region" description="Helical" evidence="9">
    <location>
        <begin position="277"/>
        <end position="301"/>
    </location>
</feature>
<dbReference type="PANTHER" id="PTHR43791:SF39">
    <property type="entry name" value="TRANSPORTER LIZ1_SEO1, PUTATIVE (AFU_ORTHOLOGUE AFUA_3G00980)-RELATED"/>
    <property type="match status" value="1"/>
</dbReference>
<keyword evidence="4 9" id="KW-0812">Transmembrane</keyword>
<dbReference type="PANTHER" id="PTHR43791">
    <property type="entry name" value="PERMEASE-RELATED"/>
    <property type="match status" value="1"/>
</dbReference>
<dbReference type="FunFam" id="1.20.1250.20:FF:000065">
    <property type="entry name" value="Putative MFS pantothenate transporter"/>
    <property type="match status" value="1"/>
</dbReference>
<dbReference type="PROSITE" id="PS50850">
    <property type="entry name" value="MFS"/>
    <property type="match status" value="1"/>
</dbReference>
<evidence type="ECO:0000256" key="8">
    <source>
        <dbReference type="SAM" id="MobiDB-lite"/>
    </source>
</evidence>
<dbReference type="GO" id="GO:0005886">
    <property type="term" value="C:plasma membrane"/>
    <property type="evidence" value="ECO:0007669"/>
    <property type="project" value="UniProtKB-SubCell"/>
</dbReference>
<dbReference type="Gene3D" id="1.20.1250.20">
    <property type="entry name" value="MFS general substrate transporter like domains"/>
    <property type="match status" value="2"/>
</dbReference>
<feature type="transmembrane region" description="Helical" evidence="9">
    <location>
        <begin position="175"/>
        <end position="195"/>
    </location>
</feature>
<sequence>MGAAHPKYTEIHEHDEQPKITWKSYVWDSLDKSPEERKLVFKLDAFILTYASIGYFIKLLDQTAPVNAFVSGMKEDVGLYQNEFNYMQSLWAIGYVIGHVPSNMLLTRIRPSLWLPILEVSWSVLTLCTARCRTASQLYWIRFFVGLLESGFYPGLQFIIGTWYRKDELAKRSSIFQCFAPLATIFSAFLMSGVYKLDGVGGYRGWQWLFIVDGLLSLPVALVGFVMLPDTPETTRAWFLSPEERVFARKRMQLEGRKGRQPYSLAKFKKIFGSWRVYVLPLLFILYTNGTNGRAGAFVLWLKSSTEPKYEVWQVNIYSTIAGAVEVAATLIFAWTSDTVFRGRRWPGIVFAGGSNIIIYISLAIWEIPLKWKWACHSLAGIGYGLAGLLYAWAHELCSDDFEERALITGAMNGMGWAVGAWLPLIVWQQVEAPQFRKGYITATLLSAAMIVMALVVKKLHERQNQKNAPVEEYLLDGGSPRASEDSVVASGAETLHRED</sequence>
<feature type="domain" description="Major facilitator superfamily (MFS) profile" evidence="10">
    <location>
        <begin position="47"/>
        <end position="466"/>
    </location>
</feature>
<feature type="transmembrane region" description="Helical" evidence="9">
    <location>
        <begin position="372"/>
        <end position="394"/>
    </location>
</feature>
<dbReference type="Proteomes" id="UP000215127">
    <property type="component" value="Chromosome 5"/>
</dbReference>
<evidence type="ECO:0000256" key="2">
    <source>
        <dbReference type="ARBA" id="ARBA00022448"/>
    </source>
</evidence>
<name>A0A1X7RT68_ZYMT9</name>
<feature type="transmembrane region" description="Helical" evidence="9">
    <location>
        <begin position="406"/>
        <end position="427"/>
    </location>
</feature>
<accession>A0A1X7RT68</accession>
<dbReference type="InterPro" id="IPR020846">
    <property type="entry name" value="MFS_dom"/>
</dbReference>
<proteinExistence type="inferred from homology"/>
<keyword evidence="3" id="KW-1003">Cell membrane</keyword>
<keyword evidence="6 9" id="KW-0472">Membrane</keyword>
<keyword evidence="12" id="KW-1185">Reference proteome</keyword>
<feature type="transmembrane region" description="Helical" evidence="9">
    <location>
        <begin position="207"/>
        <end position="228"/>
    </location>
</feature>
<comment type="subcellular location">
    <subcellularLocation>
        <location evidence="1">Cell membrane</location>
        <topology evidence="1">Multi-pass membrane protein</topology>
    </subcellularLocation>
</comment>
<evidence type="ECO:0000256" key="3">
    <source>
        <dbReference type="ARBA" id="ARBA00022475"/>
    </source>
</evidence>
<evidence type="ECO:0000313" key="11">
    <source>
        <dbReference type="EMBL" id="SMQ50634.1"/>
    </source>
</evidence>
<evidence type="ECO:0000259" key="10">
    <source>
        <dbReference type="PROSITE" id="PS50850"/>
    </source>
</evidence>
<keyword evidence="5 9" id="KW-1133">Transmembrane helix</keyword>
<dbReference type="InterPro" id="IPR036259">
    <property type="entry name" value="MFS_trans_sf"/>
</dbReference>
<dbReference type="SUPFAM" id="SSF103473">
    <property type="entry name" value="MFS general substrate transporter"/>
    <property type="match status" value="1"/>
</dbReference>
<evidence type="ECO:0000256" key="9">
    <source>
        <dbReference type="SAM" id="Phobius"/>
    </source>
</evidence>
<dbReference type="InterPro" id="IPR011701">
    <property type="entry name" value="MFS"/>
</dbReference>
<evidence type="ECO:0000256" key="7">
    <source>
        <dbReference type="ARBA" id="ARBA00037968"/>
    </source>
</evidence>
<dbReference type="AlphaFoldDB" id="A0A1X7RT68"/>